<dbReference type="InterPro" id="IPR050312">
    <property type="entry name" value="IolE/XylAMocC-like"/>
</dbReference>
<evidence type="ECO:0000313" key="5">
    <source>
        <dbReference type="EMBL" id="SHE31884.1"/>
    </source>
</evidence>
<dbReference type="GO" id="GO:0019310">
    <property type="term" value="P:inositol catabolic process"/>
    <property type="evidence" value="ECO:0007669"/>
    <property type="project" value="InterPro"/>
</dbReference>
<dbReference type="STRING" id="1122195.SAMN02745164_00194"/>
<organism evidence="5 6">
    <name type="scientific">Marinitoga hydrogenitolerans (strain DSM 16785 / JCM 12826 / AT1271)</name>
    <dbReference type="NCBI Taxonomy" id="1122195"/>
    <lineage>
        <taxon>Bacteria</taxon>
        <taxon>Thermotogati</taxon>
        <taxon>Thermotogota</taxon>
        <taxon>Thermotogae</taxon>
        <taxon>Petrotogales</taxon>
        <taxon>Petrotogaceae</taxon>
        <taxon>Marinitoga</taxon>
    </lineage>
</organism>
<dbReference type="NCBIfam" id="TIGR04379">
    <property type="entry name" value="myo_inos_iolE"/>
    <property type="match status" value="1"/>
</dbReference>
<evidence type="ECO:0000256" key="2">
    <source>
        <dbReference type="ARBA" id="ARBA00023239"/>
    </source>
</evidence>
<reference evidence="5" key="1">
    <citation type="submission" date="2016-11" db="EMBL/GenBank/DDBJ databases">
        <authorList>
            <person name="Varghese N."/>
            <person name="Submissions S."/>
        </authorList>
    </citation>
    <scope>NUCLEOTIDE SEQUENCE [LARGE SCALE GENOMIC DNA]</scope>
    <source>
        <strain evidence="5">DSM 16785</strain>
    </source>
</reference>
<dbReference type="Gene3D" id="3.20.20.150">
    <property type="entry name" value="Divalent-metal-dependent TIM barrel enzymes"/>
    <property type="match status" value="1"/>
</dbReference>
<dbReference type="Proteomes" id="UP000184334">
    <property type="component" value="Unassembled WGS sequence"/>
</dbReference>
<keyword evidence="1" id="KW-0464">Manganese</keyword>
<evidence type="ECO:0000256" key="1">
    <source>
        <dbReference type="ARBA" id="ARBA00023211"/>
    </source>
</evidence>
<feature type="domain" description="Xylose isomerase-like TIM barrel" evidence="4">
    <location>
        <begin position="35"/>
        <end position="281"/>
    </location>
</feature>
<evidence type="ECO:0000256" key="3">
    <source>
        <dbReference type="ARBA" id="ARBA00023285"/>
    </source>
</evidence>
<gene>
    <name evidence="5" type="ORF">SAMN02745164_00194</name>
</gene>
<protein>
    <submittedName>
        <fullName evidence="5">2-keto-myo-inositol dehydratase</fullName>
    </submittedName>
</protein>
<sequence>MLKKDDIKIGIAPIAWTNDDMPELGGDISFEQCIDEMQKAGYEGTEIGNKYPKDPIKLKSELEKRNLKVASQWFSTFFTVDKFDKTIEDFKKHMNFLKAVGAEVIVVAECGKSIHGNINIPLHKNKPVFNDEEWNKLAKGLNILGNLAKEKNMKIVYHHHMGTGVQTYEEIIKLMELTDPTKVFLLLDTGHIVFSNGDPLKLIEKYPDRIKHIHLKDLRKDILEKTYKEDLSFLNAVKEGVFTVPGDGMIDFKPIFNSLNKIDYKGWLIVEAEQDPKKAPPLKFALKARNYIKNLIGF</sequence>
<dbReference type="PANTHER" id="PTHR12110">
    <property type="entry name" value="HYDROXYPYRUVATE ISOMERASE"/>
    <property type="match status" value="1"/>
</dbReference>
<dbReference type="InterPro" id="IPR023952">
    <property type="entry name" value="IolE"/>
</dbReference>
<dbReference type="GO" id="GO:0050114">
    <property type="term" value="F:myo-inosose-2 dehydratase activity"/>
    <property type="evidence" value="ECO:0007669"/>
    <property type="project" value="InterPro"/>
</dbReference>
<accession>A0A1M4SHZ4</accession>
<keyword evidence="3" id="KW-0170">Cobalt</keyword>
<comment type="caution">
    <text evidence="5">The sequence shown here is derived from an EMBL/GenBank/DDBJ whole genome shotgun (WGS) entry which is preliminary data.</text>
</comment>
<dbReference type="InterPro" id="IPR030823">
    <property type="entry name" value="IolE/MocC"/>
</dbReference>
<keyword evidence="2" id="KW-0456">Lyase</keyword>
<proteinExistence type="inferred from homology"/>
<dbReference type="OrthoDB" id="9779184at2"/>
<dbReference type="Pfam" id="PF01261">
    <property type="entry name" value="AP_endonuc_2"/>
    <property type="match status" value="1"/>
</dbReference>
<dbReference type="SUPFAM" id="SSF51658">
    <property type="entry name" value="Xylose isomerase-like"/>
    <property type="match status" value="1"/>
</dbReference>
<dbReference type="RefSeq" id="WP_072862495.1">
    <property type="nucleotide sequence ID" value="NZ_FQUI01000002.1"/>
</dbReference>
<dbReference type="InterPro" id="IPR013022">
    <property type="entry name" value="Xyl_isomerase-like_TIM-brl"/>
</dbReference>
<dbReference type="InterPro" id="IPR036237">
    <property type="entry name" value="Xyl_isomerase-like_sf"/>
</dbReference>
<keyword evidence="6" id="KW-1185">Reference proteome</keyword>
<dbReference type="EMBL" id="FQUI01000002">
    <property type="protein sequence ID" value="SHE31884.1"/>
    <property type="molecule type" value="Genomic_DNA"/>
</dbReference>
<name>A0A1M4SHZ4_MARH1</name>
<evidence type="ECO:0000259" key="4">
    <source>
        <dbReference type="Pfam" id="PF01261"/>
    </source>
</evidence>
<dbReference type="GO" id="GO:0030145">
    <property type="term" value="F:manganese ion binding"/>
    <property type="evidence" value="ECO:0007669"/>
    <property type="project" value="InterPro"/>
</dbReference>
<dbReference type="HAMAP" id="MF_01672">
    <property type="entry name" value="IolE"/>
    <property type="match status" value="1"/>
</dbReference>
<evidence type="ECO:0000313" key="6">
    <source>
        <dbReference type="Proteomes" id="UP000184334"/>
    </source>
</evidence>
<dbReference type="PANTHER" id="PTHR12110:SF41">
    <property type="entry name" value="INOSOSE DEHYDRATASE"/>
    <property type="match status" value="1"/>
</dbReference>
<dbReference type="AlphaFoldDB" id="A0A1M4SHZ4"/>